<protein>
    <recommendedName>
        <fullName evidence="3">Fe3+ hydroxamate ABC transporter substrate-binding protein</fullName>
    </recommendedName>
</protein>
<evidence type="ECO:0000313" key="2">
    <source>
        <dbReference type="Proteomes" id="UP000285882"/>
    </source>
</evidence>
<sequence length="70" mass="8076">MGFFSRLKQNYVFKCSECGKTIEPGEFMCVMAKSPEKAWYGVTETVIHRFVKDTGGKIYCKACFERNYGE</sequence>
<dbReference type="Gene3D" id="2.10.110.10">
    <property type="entry name" value="Cysteine Rich Protein"/>
    <property type="match status" value="1"/>
</dbReference>
<dbReference type="RefSeq" id="WP_028976211.1">
    <property type="nucleotide sequence ID" value="NZ_CP025688.1"/>
</dbReference>
<dbReference type="EMBL" id="CP025688">
    <property type="protein sequence ID" value="QAA21828.1"/>
    <property type="molecule type" value="Genomic_DNA"/>
</dbReference>
<evidence type="ECO:0008006" key="3">
    <source>
        <dbReference type="Google" id="ProtNLM"/>
    </source>
</evidence>
<evidence type="ECO:0000313" key="1">
    <source>
        <dbReference type="EMBL" id="QAA21828.1"/>
    </source>
</evidence>
<dbReference type="Proteomes" id="UP000285882">
    <property type="component" value="Chromosome"/>
</dbReference>
<reference evidence="1 2" key="1">
    <citation type="submission" date="2018-01" db="EMBL/GenBank/DDBJ databases">
        <title>Complete genome sequencing of Sporolactobacillus terrae DLG3.</title>
        <authorList>
            <person name="Nam Y.-D."/>
            <person name="Kang J."/>
            <person name="Chung W.-H."/>
        </authorList>
    </citation>
    <scope>NUCLEOTIDE SEQUENCE [LARGE SCALE GENOMIC DNA]</scope>
    <source>
        <strain evidence="1 2">DLG3</strain>
    </source>
</reference>
<name>A0ABX5Q5A3_9BACL</name>
<gene>
    <name evidence="1" type="ORF">C0674_03890</name>
</gene>
<proteinExistence type="predicted"/>
<accession>A0ABX5Q5A3</accession>
<organism evidence="1 2">
    <name type="scientific">Sporolactobacillus terrae</name>
    <dbReference type="NCBI Taxonomy" id="269673"/>
    <lineage>
        <taxon>Bacteria</taxon>
        <taxon>Bacillati</taxon>
        <taxon>Bacillota</taxon>
        <taxon>Bacilli</taxon>
        <taxon>Bacillales</taxon>
        <taxon>Sporolactobacillaceae</taxon>
        <taxon>Sporolactobacillus</taxon>
    </lineage>
</organism>
<keyword evidence="2" id="KW-1185">Reference proteome</keyword>